<feature type="domain" description="HTH cro/C1-type" evidence="2">
    <location>
        <begin position="11"/>
        <end position="65"/>
    </location>
</feature>
<dbReference type="PROSITE" id="PS50943">
    <property type="entry name" value="HTH_CROC1"/>
    <property type="match status" value="1"/>
</dbReference>
<dbReference type="InterPro" id="IPR001387">
    <property type="entry name" value="Cro/C1-type_HTH"/>
</dbReference>
<dbReference type="SUPFAM" id="SSF47413">
    <property type="entry name" value="lambda repressor-like DNA-binding domains"/>
    <property type="match status" value="1"/>
</dbReference>
<accession>A0A9D1FLM4</accession>
<evidence type="ECO:0000313" key="3">
    <source>
        <dbReference type="EMBL" id="HIS75723.1"/>
    </source>
</evidence>
<gene>
    <name evidence="3" type="ORF">IAB51_02835</name>
</gene>
<dbReference type="Gene3D" id="1.10.260.40">
    <property type="entry name" value="lambda repressor-like DNA-binding domains"/>
    <property type="match status" value="1"/>
</dbReference>
<protein>
    <submittedName>
        <fullName evidence="3">Helix-turn-helix transcriptional regulator</fullName>
    </submittedName>
</protein>
<dbReference type="Proteomes" id="UP000824002">
    <property type="component" value="Unassembled WGS sequence"/>
</dbReference>
<dbReference type="CDD" id="cd00093">
    <property type="entry name" value="HTH_XRE"/>
    <property type="match status" value="1"/>
</dbReference>
<reference evidence="3" key="1">
    <citation type="submission" date="2020-10" db="EMBL/GenBank/DDBJ databases">
        <authorList>
            <person name="Gilroy R."/>
        </authorList>
    </citation>
    <scope>NUCLEOTIDE SEQUENCE</scope>
    <source>
        <strain evidence="3">CHK199-13235</strain>
    </source>
</reference>
<dbReference type="Pfam" id="PF01381">
    <property type="entry name" value="HTH_3"/>
    <property type="match status" value="1"/>
</dbReference>
<dbReference type="PANTHER" id="PTHR46558">
    <property type="entry name" value="TRACRIPTIONAL REGULATORY PROTEIN-RELATED-RELATED"/>
    <property type="match status" value="1"/>
</dbReference>
<evidence type="ECO:0000313" key="4">
    <source>
        <dbReference type="Proteomes" id="UP000824002"/>
    </source>
</evidence>
<proteinExistence type="predicted"/>
<evidence type="ECO:0000256" key="1">
    <source>
        <dbReference type="ARBA" id="ARBA00023125"/>
    </source>
</evidence>
<dbReference type="EMBL" id="DVJP01000023">
    <property type="protein sequence ID" value="HIS75723.1"/>
    <property type="molecule type" value="Genomic_DNA"/>
</dbReference>
<dbReference type="InterPro" id="IPR010982">
    <property type="entry name" value="Lambda_DNA-bd_dom_sf"/>
</dbReference>
<comment type="caution">
    <text evidence="3">The sequence shown here is derived from an EMBL/GenBank/DDBJ whole genome shotgun (WGS) entry which is preliminary data.</text>
</comment>
<reference evidence="3" key="2">
    <citation type="journal article" date="2021" name="PeerJ">
        <title>Extensive microbial diversity within the chicken gut microbiome revealed by metagenomics and culture.</title>
        <authorList>
            <person name="Gilroy R."/>
            <person name="Ravi A."/>
            <person name="Getino M."/>
            <person name="Pursley I."/>
            <person name="Horton D.L."/>
            <person name="Alikhan N.F."/>
            <person name="Baker D."/>
            <person name="Gharbi K."/>
            <person name="Hall N."/>
            <person name="Watson M."/>
            <person name="Adriaenssens E.M."/>
            <person name="Foster-Nyarko E."/>
            <person name="Jarju S."/>
            <person name="Secka A."/>
            <person name="Antonio M."/>
            <person name="Oren A."/>
            <person name="Chaudhuri R.R."/>
            <person name="La Ragione R."/>
            <person name="Hildebrand F."/>
            <person name="Pallen M.J."/>
        </authorList>
    </citation>
    <scope>NUCLEOTIDE SEQUENCE</scope>
    <source>
        <strain evidence="3">CHK199-13235</strain>
    </source>
</reference>
<organism evidence="3 4">
    <name type="scientific">Candidatus Merdivicinus excrementipullorum</name>
    <dbReference type="NCBI Taxonomy" id="2840867"/>
    <lineage>
        <taxon>Bacteria</taxon>
        <taxon>Bacillati</taxon>
        <taxon>Bacillota</taxon>
        <taxon>Clostridia</taxon>
        <taxon>Eubacteriales</taxon>
        <taxon>Oscillospiraceae</taxon>
        <taxon>Oscillospiraceae incertae sedis</taxon>
        <taxon>Candidatus Merdivicinus</taxon>
    </lineage>
</organism>
<sequence>MTQTETMGKRIAAFRKKRGLTQDQLAEQLGISAQAVSKWETDLSCPDIGIIPQLAEILEVSLDDLFGVEKKGPAAVLVPEEQRKSADQLIFRIIVDSGDGDKVRVNLPLMLLRALDSSGSPSFQMNGQNLLEGIDIGELIRIAEAGMLGELIEVDSADGDHVRIFVE</sequence>
<dbReference type="PANTHER" id="PTHR46558:SF11">
    <property type="entry name" value="HTH-TYPE TRANSCRIPTIONAL REGULATOR XRE"/>
    <property type="match status" value="1"/>
</dbReference>
<dbReference type="GO" id="GO:0003677">
    <property type="term" value="F:DNA binding"/>
    <property type="evidence" value="ECO:0007669"/>
    <property type="project" value="UniProtKB-KW"/>
</dbReference>
<dbReference type="AlphaFoldDB" id="A0A9D1FLM4"/>
<dbReference type="SMART" id="SM00530">
    <property type="entry name" value="HTH_XRE"/>
    <property type="match status" value="1"/>
</dbReference>
<evidence type="ECO:0000259" key="2">
    <source>
        <dbReference type="PROSITE" id="PS50943"/>
    </source>
</evidence>
<name>A0A9D1FLM4_9FIRM</name>
<keyword evidence="1" id="KW-0238">DNA-binding</keyword>